<dbReference type="Proteomes" id="UP001295462">
    <property type="component" value="Unassembled WGS sequence"/>
</dbReference>
<evidence type="ECO:0000313" key="2">
    <source>
        <dbReference type="Proteomes" id="UP001295462"/>
    </source>
</evidence>
<name>A0AAU9QKV4_9VIBR</name>
<protein>
    <submittedName>
        <fullName evidence="1">Uncharacterized protein</fullName>
    </submittedName>
</protein>
<organism evidence="1 2">
    <name type="scientific">Vibrio jasicida</name>
    <dbReference type="NCBI Taxonomy" id="766224"/>
    <lineage>
        <taxon>Bacteria</taxon>
        <taxon>Pseudomonadati</taxon>
        <taxon>Pseudomonadota</taxon>
        <taxon>Gammaproteobacteria</taxon>
        <taxon>Vibrionales</taxon>
        <taxon>Vibrionaceae</taxon>
        <taxon>Vibrio</taxon>
    </lineage>
</organism>
<proteinExistence type="predicted"/>
<reference evidence="1" key="1">
    <citation type="submission" date="2022-01" db="EMBL/GenBank/DDBJ databases">
        <authorList>
            <person name="Lagorce A."/>
        </authorList>
    </citation>
    <scope>NUCLEOTIDE SEQUENCE</scope>
    <source>
        <strain evidence="1">Th15_F1_A12</strain>
    </source>
</reference>
<sequence length="45" mass="5241">MPCSIRLVRNFVHFNQSEDAKEEGEVLLIDIEFAKVRRTMEMSNG</sequence>
<accession>A0AAU9QKV4</accession>
<comment type="caution">
    <text evidence="1">The sequence shown here is derived from an EMBL/GenBank/DDBJ whole genome shotgun (WGS) entry which is preliminary data.</text>
</comment>
<evidence type="ECO:0000313" key="1">
    <source>
        <dbReference type="EMBL" id="CAH1583871.1"/>
    </source>
</evidence>
<gene>
    <name evidence="1" type="ORF">THF1A12_20016</name>
</gene>
<dbReference type="EMBL" id="CAKMUD010000072">
    <property type="protein sequence ID" value="CAH1583871.1"/>
    <property type="molecule type" value="Genomic_DNA"/>
</dbReference>
<dbReference type="AlphaFoldDB" id="A0AAU9QKV4"/>